<proteinExistence type="predicted"/>
<name>A0A507D6X2_9FUNG</name>
<dbReference type="Proteomes" id="UP000317494">
    <property type="component" value="Unassembled WGS sequence"/>
</dbReference>
<gene>
    <name evidence="2" type="ORF">SeMB42_g03377</name>
</gene>
<comment type="caution">
    <text evidence="2">The sequence shown here is derived from an EMBL/GenBank/DDBJ whole genome shotgun (WGS) entry which is preliminary data.</text>
</comment>
<accession>A0A507D6X2</accession>
<dbReference type="Pfam" id="PF09729">
    <property type="entry name" value="Gti1_Pac2"/>
    <property type="match status" value="2"/>
</dbReference>
<reference evidence="2 3" key="1">
    <citation type="journal article" date="2019" name="Sci. Rep.">
        <title>Comparative genomics of chytrid fungi reveal insights into the obligate biotrophic and pathogenic lifestyle of Synchytrium endobioticum.</title>
        <authorList>
            <person name="van de Vossenberg B.T.L.H."/>
            <person name="Warris S."/>
            <person name="Nguyen H.D.T."/>
            <person name="van Gent-Pelzer M.P.E."/>
            <person name="Joly D.L."/>
            <person name="van de Geest H.C."/>
            <person name="Bonants P.J.M."/>
            <person name="Smith D.S."/>
            <person name="Levesque C.A."/>
            <person name="van der Lee T.A.J."/>
        </authorList>
    </citation>
    <scope>NUCLEOTIDE SEQUENCE [LARGE SCALE GENOMIC DNA]</scope>
    <source>
        <strain evidence="2 3">MB42</strain>
    </source>
</reference>
<feature type="compositionally biased region" description="Low complexity" evidence="1">
    <location>
        <begin position="211"/>
        <end position="224"/>
    </location>
</feature>
<dbReference type="AlphaFoldDB" id="A0A507D6X2"/>
<organism evidence="2 3">
    <name type="scientific">Synchytrium endobioticum</name>
    <dbReference type="NCBI Taxonomy" id="286115"/>
    <lineage>
        <taxon>Eukaryota</taxon>
        <taxon>Fungi</taxon>
        <taxon>Fungi incertae sedis</taxon>
        <taxon>Chytridiomycota</taxon>
        <taxon>Chytridiomycota incertae sedis</taxon>
        <taxon>Chytridiomycetes</taxon>
        <taxon>Synchytriales</taxon>
        <taxon>Synchytriaceae</taxon>
        <taxon>Synchytrium</taxon>
    </lineage>
</organism>
<dbReference type="EMBL" id="QEAN01000119">
    <property type="protein sequence ID" value="TPX47292.1"/>
    <property type="molecule type" value="Genomic_DNA"/>
</dbReference>
<protein>
    <submittedName>
        <fullName evidence="2">Uncharacterized protein</fullName>
    </submittedName>
</protein>
<dbReference type="PANTHER" id="PTHR28027">
    <property type="entry name" value="TRANSCRIPTIONAL REGULATOR MIT1"/>
    <property type="match status" value="1"/>
</dbReference>
<feature type="region of interest" description="Disordered" evidence="1">
    <location>
        <begin position="211"/>
        <end position="262"/>
    </location>
</feature>
<sequence>MVRSIPGLTETFYGYVETTGDALLLFQGVLDGILQPCPRRLTKEEAVTSIRSGSCFVYASGNETGIKRWTDGMLWSPSRVNGEFLVYRELDVKIPSSQLRLPQMARQAKEMIETEGERVATTTKGTFLIKDNGLKKKTMSVHIGNVDWHLVSYYVKSDVDYGRLVQPSAHPDLIHLCIRPELVYHQNFRKIPTVNTSHMVDVDQGSLVVPPTSTSTAFPPTVSSDYSRRTSPGYEPDTGSIDQNNNEHVDHQNPPPEQTGGIPMADADICTLLALEYQILLELATSDPYPLVPHDTLMPSSTTMMATDLSSTPILSISQPMGYPFLKTNSSDLMVSPPAYESNYEHDFEMRQAPNSVGGGGGGCLDDLGNVPLTHEFDHAFEYLSIW</sequence>
<evidence type="ECO:0000256" key="1">
    <source>
        <dbReference type="SAM" id="MobiDB-lite"/>
    </source>
</evidence>
<evidence type="ECO:0000313" key="2">
    <source>
        <dbReference type="EMBL" id="TPX47292.1"/>
    </source>
</evidence>
<dbReference type="InterPro" id="IPR018608">
    <property type="entry name" value="Gti1/Pac2"/>
</dbReference>
<dbReference type="PANTHER" id="PTHR28027:SF2">
    <property type="entry name" value="TRANSCRIPTIONAL REGULATOR MIT1"/>
    <property type="match status" value="1"/>
</dbReference>
<dbReference type="GO" id="GO:0003677">
    <property type="term" value="F:DNA binding"/>
    <property type="evidence" value="ECO:0007669"/>
    <property type="project" value="TreeGrafter"/>
</dbReference>
<keyword evidence="3" id="KW-1185">Reference proteome</keyword>
<dbReference type="VEuPathDB" id="FungiDB:SeMB42_g03377"/>
<evidence type="ECO:0000313" key="3">
    <source>
        <dbReference type="Proteomes" id="UP000317494"/>
    </source>
</evidence>